<evidence type="ECO:0000256" key="5">
    <source>
        <dbReference type="ARBA" id="ARBA00022692"/>
    </source>
</evidence>
<accession>H8GWP9</accession>
<dbReference type="Proteomes" id="UP000007575">
    <property type="component" value="Chromosome"/>
</dbReference>
<organism evidence="9 10">
    <name type="scientific">Deinococcus gobiensis (strain DSM 21396 / JCM 16679 / CGMCC 1.7299 / I-0)</name>
    <dbReference type="NCBI Taxonomy" id="745776"/>
    <lineage>
        <taxon>Bacteria</taxon>
        <taxon>Thermotogati</taxon>
        <taxon>Deinococcota</taxon>
        <taxon>Deinococci</taxon>
        <taxon>Deinococcales</taxon>
        <taxon>Deinococcaceae</taxon>
        <taxon>Deinococcus</taxon>
    </lineage>
</organism>
<evidence type="ECO:0000256" key="2">
    <source>
        <dbReference type="ARBA" id="ARBA00010892"/>
    </source>
</evidence>
<dbReference type="PANTHER" id="PTHR31611:SF0">
    <property type="entry name" value="HIGH-AFFINITY NICKEL TRANSPORT PROTEIN NIC1"/>
    <property type="match status" value="1"/>
</dbReference>
<dbReference type="AlphaFoldDB" id="H8GWP9"/>
<dbReference type="RefSeq" id="WP_014684002.1">
    <property type="nucleotide sequence ID" value="NC_017790.1"/>
</dbReference>
<proteinExistence type="inferred from homology"/>
<dbReference type="GO" id="GO:0015099">
    <property type="term" value="F:nickel cation transmembrane transporter activity"/>
    <property type="evidence" value="ECO:0007669"/>
    <property type="project" value="UniProtKB-UniRule"/>
</dbReference>
<evidence type="ECO:0000256" key="6">
    <source>
        <dbReference type="ARBA" id="ARBA00022989"/>
    </source>
</evidence>
<feature type="transmembrane region" description="Helical" evidence="8">
    <location>
        <begin position="136"/>
        <end position="158"/>
    </location>
</feature>
<dbReference type="GO" id="GO:0012505">
    <property type="term" value="C:endomembrane system"/>
    <property type="evidence" value="ECO:0007669"/>
    <property type="project" value="UniProtKB-SubCell"/>
</dbReference>
<keyword evidence="4" id="KW-0533">Nickel</keyword>
<keyword evidence="5 8" id="KW-0812">Transmembrane</keyword>
<evidence type="ECO:0000256" key="3">
    <source>
        <dbReference type="ARBA" id="ARBA00022448"/>
    </source>
</evidence>
<keyword evidence="3 8" id="KW-0813">Transport</keyword>
<keyword evidence="7 8" id="KW-0472">Membrane</keyword>
<reference evidence="9 10" key="1">
    <citation type="journal article" date="2012" name="PLoS ONE">
        <title>Genome sequence and transcriptome analysis of the radioresistant bacterium Deinococcus gobiensis: insights into the extreme environmental adaptations.</title>
        <authorList>
            <person name="Yuan M."/>
            <person name="Chen M."/>
            <person name="Zhang W."/>
            <person name="Lu W."/>
            <person name="Wang J."/>
            <person name="Yang M."/>
            <person name="Zhao P."/>
            <person name="Tang R."/>
            <person name="Li X."/>
            <person name="Hao Y."/>
            <person name="Zhou Z."/>
            <person name="Zhan Y."/>
            <person name="Yu H."/>
            <person name="Teng C."/>
            <person name="Yan Y."/>
            <person name="Ping S."/>
            <person name="Wang Y."/>
            <person name="Lin M."/>
        </authorList>
    </citation>
    <scope>NUCLEOTIDE SEQUENCE [LARGE SCALE GENOMIC DNA]</scope>
    <source>
        <strain evidence="9 10">I-0</strain>
    </source>
</reference>
<feature type="transmembrane region" description="Helical" evidence="8">
    <location>
        <begin position="31"/>
        <end position="49"/>
    </location>
</feature>
<gene>
    <name evidence="9" type="primary">nixA</name>
    <name evidence="9" type="ordered locus">DGo_CA0592</name>
</gene>
<evidence type="ECO:0000256" key="7">
    <source>
        <dbReference type="ARBA" id="ARBA00023136"/>
    </source>
</evidence>
<sequence length="340" mass="35583">MTHPMTEVPALGTAAPTPLTARESLRRGRPFLLAVLGLHLLALGLWIPAALHSPLLWGVGLTAYLFGLRHAWDADHIAVIDNTVRKLLTLGRPAYGVGLSFSLGHSSVVFLMALAAAVIGKALLGAQGGIGAFGGWVGPFVAGAYLLTVATVNLYGVARMLREGPHEHGHTHGGLLARIIAPLTALVSRQWQVVPLGFLMGLGFDTASEVALLALSGAAAQQNLGWAAILSLPLLFGAGMTLLDTLDGIAMTHAYSWALHDPRKKRAYNLLVTGLSGLIALVIGVVTLSQWAGEHFPAAAHALAALQNVDVSPLGFWLAGATLVLFAAASAAYRQRRLNA</sequence>
<feature type="transmembrane region" description="Helical" evidence="8">
    <location>
        <begin position="314"/>
        <end position="333"/>
    </location>
</feature>
<dbReference type="InterPro" id="IPR004688">
    <property type="entry name" value="Ni/Co_transpt"/>
</dbReference>
<comment type="subcellular location">
    <subcellularLocation>
        <location evidence="8">Cell membrane</location>
        <topology evidence="8">Multi-pass membrane protein</topology>
    </subcellularLocation>
    <subcellularLocation>
        <location evidence="1">Endomembrane system</location>
        <topology evidence="1">Multi-pass membrane protein</topology>
    </subcellularLocation>
</comment>
<feature type="transmembrane region" description="Helical" evidence="8">
    <location>
        <begin position="224"/>
        <end position="246"/>
    </location>
</feature>
<keyword evidence="10" id="KW-1185">Reference proteome</keyword>
<dbReference type="HOGENOM" id="CLU_036094_2_1_0"/>
<dbReference type="EMBL" id="CP002191">
    <property type="protein sequence ID" value="AFD24519.1"/>
    <property type="molecule type" value="Genomic_DNA"/>
</dbReference>
<feature type="transmembrane region" description="Helical" evidence="8">
    <location>
        <begin position="55"/>
        <end position="72"/>
    </location>
</feature>
<dbReference type="InterPro" id="IPR011541">
    <property type="entry name" value="Ni/Co_transpt_high_affinity"/>
</dbReference>
<evidence type="ECO:0000256" key="1">
    <source>
        <dbReference type="ARBA" id="ARBA00004127"/>
    </source>
</evidence>
<evidence type="ECO:0000313" key="9">
    <source>
        <dbReference type="EMBL" id="AFD24519.1"/>
    </source>
</evidence>
<dbReference type="KEGG" id="dgo:DGo_CA0592"/>
<protein>
    <recommendedName>
        <fullName evidence="8">Nickel/cobalt efflux system</fullName>
    </recommendedName>
</protein>
<feature type="transmembrane region" description="Helical" evidence="8">
    <location>
        <begin position="267"/>
        <end position="288"/>
    </location>
</feature>
<name>H8GWP9_DEIGI</name>
<dbReference type="PATRIC" id="fig|745776.4.peg.603"/>
<evidence type="ECO:0000313" key="10">
    <source>
        <dbReference type="Proteomes" id="UP000007575"/>
    </source>
</evidence>
<dbReference type="STRING" id="745776.DGo_CA0592"/>
<feature type="transmembrane region" description="Helical" evidence="8">
    <location>
        <begin position="93"/>
        <end position="124"/>
    </location>
</feature>
<dbReference type="Pfam" id="PF03824">
    <property type="entry name" value="NicO"/>
    <property type="match status" value="1"/>
</dbReference>
<dbReference type="GO" id="GO:0005886">
    <property type="term" value="C:plasma membrane"/>
    <property type="evidence" value="ECO:0007669"/>
    <property type="project" value="UniProtKB-SubCell"/>
</dbReference>
<evidence type="ECO:0000256" key="4">
    <source>
        <dbReference type="ARBA" id="ARBA00022596"/>
    </source>
</evidence>
<comment type="similarity">
    <text evidence="2 8">Belongs to the NiCoT transporter (TC 2.A.52) family.</text>
</comment>
<evidence type="ECO:0000256" key="8">
    <source>
        <dbReference type="RuleBase" id="RU362101"/>
    </source>
</evidence>
<keyword evidence="6 8" id="KW-1133">Transmembrane helix</keyword>
<dbReference type="eggNOG" id="COG3376">
    <property type="taxonomic scope" value="Bacteria"/>
</dbReference>
<dbReference type="PANTHER" id="PTHR31611">
    <property type="entry name" value="HIGH-AFFINITY NICKEL TRANSPORT PROTEIN NIC1"/>
    <property type="match status" value="1"/>
</dbReference>